<protein>
    <recommendedName>
        <fullName evidence="2">Heparan-alpha-glucosaminide N-acetyltransferase catalytic domain-containing protein</fullName>
    </recommendedName>
</protein>
<evidence type="ECO:0000256" key="1">
    <source>
        <dbReference type="SAM" id="Phobius"/>
    </source>
</evidence>
<feature type="transmembrane region" description="Helical" evidence="1">
    <location>
        <begin position="129"/>
        <end position="146"/>
    </location>
</feature>
<keyword evidence="1" id="KW-0812">Transmembrane</keyword>
<feature type="transmembrane region" description="Helical" evidence="1">
    <location>
        <begin position="174"/>
        <end position="195"/>
    </location>
</feature>
<feature type="transmembrane region" description="Helical" evidence="1">
    <location>
        <begin position="105"/>
        <end position="124"/>
    </location>
</feature>
<dbReference type="EMBL" id="QDKM01000006">
    <property type="protein sequence ID" value="PVH28147.1"/>
    <property type="molecule type" value="Genomic_DNA"/>
</dbReference>
<dbReference type="InterPro" id="IPR012429">
    <property type="entry name" value="HGSNAT_cat"/>
</dbReference>
<keyword evidence="1" id="KW-1133">Transmembrane helix</keyword>
<dbReference type="Proteomes" id="UP000245911">
    <property type="component" value="Unassembled WGS sequence"/>
</dbReference>
<feature type="domain" description="Heparan-alpha-glucosaminide N-acetyltransferase catalytic" evidence="2">
    <location>
        <begin position="7"/>
        <end position="225"/>
    </location>
</feature>
<keyword evidence="4" id="KW-1185">Reference proteome</keyword>
<name>A0A2T8HRU1_9RHOB</name>
<evidence type="ECO:0000313" key="3">
    <source>
        <dbReference type="EMBL" id="PVH28147.1"/>
    </source>
</evidence>
<dbReference type="Pfam" id="PF07786">
    <property type="entry name" value="HGSNAT_cat"/>
    <property type="match status" value="1"/>
</dbReference>
<evidence type="ECO:0000313" key="4">
    <source>
        <dbReference type="Proteomes" id="UP000245911"/>
    </source>
</evidence>
<gene>
    <name evidence="3" type="ORF">DDE20_13610</name>
</gene>
<keyword evidence="1" id="KW-0472">Membrane</keyword>
<reference evidence="3 4" key="1">
    <citation type="submission" date="2018-04" db="EMBL/GenBank/DDBJ databases">
        <title>Pararhodobacter oceanense sp. nov., isolated from marine intertidal sediment.</title>
        <authorList>
            <person name="Wang X.-L."/>
            <person name="Du Z.-J."/>
        </authorList>
    </citation>
    <scope>NUCLEOTIDE SEQUENCE [LARGE SCALE GENOMIC DNA]</scope>
    <source>
        <strain evidence="3 4">AM505</strain>
    </source>
</reference>
<dbReference type="AlphaFoldDB" id="A0A2T8HRU1"/>
<organism evidence="3 4">
    <name type="scientific">Pararhodobacter oceanensis</name>
    <dbReference type="NCBI Taxonomy" id="2172121"/>
    <lineage>
        <taxon>Bacteria</taxon>
        <taxon>Pseudomonadati</taxon>
        <taxon>Pseudomonadota</taxon>
        <taxon>Alphaproteobacteria</taxon>
        <taxon>Rhodobacterales</taxon>
        <taxon>Paracoccaceae</taxon>
        <taxon>Pararhodobacter</taxon>
    </lineage>
</organism>
<sequence length="237" mass="25960">MTPHASRLPSVDIARGVALIGMVVFHFTFDLEMFGHLAPGTITNPYWSGFARLVAGSFVFLAGLSLILAHSDGFRARAFWRGTGLVALAALAVTVATYIAMPHMFVFFGILHIIALSRVLGLAFLRVPVWGLVTCGALVWALPYLLQFEAFNARALAWIGFAETLPLSMDLEPIFPWFGPFLLGMAAAHLLRPWLGRWRSEGGAMGRALAFAGRHSLPIYLVHQPLLIGAMWVFAQL</sequence>
<dbReference type="RefSeq" id="WP_116559065.1">
    <property type="nucleotide sequence ID" value="NZ_QDKM01000006.1"/>
</dbReference>
<proteinExistence type="predicted"/>
<feature type="transmembrane region" description="Helical" evidence="1">
    <location>
        <begin position="216"/>
        <end position="235"/>
    </location>
</feature>
<comment type="caution">
    <text evidence="3">The sequence shown here is derived from an EMBL/GenBank/DDBJ whole genome shotgun (WGS) entry which is preliminary data.</text>
</comment>
<feature type="transmembrane region" description="Helical" evidence="1">
    <location>
        <begin position="12"/>
        <end position="29"/>
    </location>
</feature>
<feature type="transmembrane region" description="Helical" evidence="1">
    <location>
        <begin position="49"/>
        <end position="69"/>
    </location>
</feature>
<feature type="transmembrane region" description="Helical" evidence="1">
    <location>
        <begin position="78"/>
        <end position="99"/>
    </location>
</feature>
<dbReference type="OrthoDB" id="9807591at2"/>
<accession>A0A2T8HRU1</accession>
<evidence type="ECO:0000259" key="2">
    <source>
        <dbReference type="Pfam" id="PF07786"/>
    </source>
</evidence>